<dbReference type="SUPFAM" id="SSF55347">
    <property type="entry name" value="Glyceraldehyde-3-phosphate dehydrogenase-like, C-terminal domain"/>
    <property type="match status" value="1"/>
</dbReference>
<evidence type="ECO:0000256" key="3">
    <source>
        <dbReference type="ARBA" id="ARBA00022857"/>
    </source>
</evidence>
<accession>A0ABD7Z5M8</accession>
<dbReference type="GO" id="GO:0005737">
    <property type="term" value="C:cytoplasm"/>
    <property type="evidence" value="ECO:0007669"/>
    <property type="project" value="UniProtKB-SubCell"/>
</dbReference>
<sequence length="348" mass="38005">MHMSIKIGIVGATGYTGVELLRLLAQHPEAEIITVTSRSTAGTTLSDYFPSLRGIYDHLIFQHPDQADLSKCDLVFFATPNGVAMHEAPLLLTQGVKVIDLSADYRIKDVAVWQKWYSFTHASPEWITKAVYGLAELNRTAITQAQLVANPGCYPTCVSLPLLPLLQQQCLIHNMPLIADCKSGVSGAGRKANTGNLFAECSDNFKAYGISGHRHLPEIRQTLNLLQPNSGNSLVFVPHLTPLIRGMHATIYIQVKEGCNPYQLIADYYQSSPFVDVMPAGSTPETRSVRGANLCRISIQPAPQNNTWIILSVIDNLVKGAAGQAVQNMNIMFGLDEKSGLNLIPLLP</sequence>
<dbReference type="EMBL" id="CP132375">
    <property type="protein sequence ID" value="WLS99552.1"/>
    <property type="molecule type" value="Genomic_DNA"/>
</dbReference>
<dbReference type="Proteomes" id="UP001229773">
    <property type="component" value="Chromosome"/>
</dbReference>
<comment type="subcellular location">
    <subcellularLocation>
        <location evidence="5">Cytoplasm</location>
    </subcellularLocation>
</comment>
<dbReference type="HAMAP" id="MF_00150">
    <property type="entry name" value="ArgC_type1"/>
    <property type="match status" value="1"/>
</dbReference>
<dbReference type="InterPro" id="IPR036291">
    <property type="entry name" value="NAD(P)-bd_dom_sf"/>
</dbReference>
<dbReference type="PROSITE" id="PS01224">
    <property type="entry name" value="ARGC"/>
    <property type="match status" value="1"/>
</dbReference>
<evidence type="ECO:0000256" key="4">
    <source>
        <dbReference type="ARBA" id="ARBA00023002"/>
    </source>
</evidence>
<comment type="function">
    <text evidence="5">Catalyzes the NADPH-dependent reduction of N-acetyl-5-glutamyl phosphate to yield N-acetyl-L-glutamate 5-semialdehyde.</text>
</comment>
<feature type="domain" description="Semialdehyde dehydrogenase NAD-binding" evidence="7">
    <location>
        <begin position="6"/>
        <end position="145"/>
    </location>
</feature>
<dbReference type="EC" id="1.2.1.38" evidence="5"/>
<keyword evidence="2 5" id="KW-0028">Amino-acid biosynthesis</keyword>
<dbReference type="InterPro" id="IPR000706">
    <property type="entry name" value="AGPR_type-1"/>
</dbReference>
<dbReference type="AlphaFoldDB" id="A0ABD7Z5M8"/>
<dbReference type="CDD" id="cd23934">
    <property type="entry name" value="AGPR_1_C"/>
    <property type="match status" value="1"/>
</dbReference>
<proteinExistence type="inferred from homology"/>
<dbReference type="Gene3D" id="3.40.50.720">
    <property type="entry name" value="NAD(P)-binding Rossmann-like Domain"/>
    <property type="match status" value="1"/>
</dbReference>
<keyword evidence="1 5" id="KW-0055">Arginine biosynthesis</keyword>
<dbReference type="PANTHER" id="PTHR32338">
    <property type="entry name" value="N-ACETYL-GAMMA-GLUTAMYL-PHOSPHATE REDUCTASE, CHLOROPLASTIC-RELATED-RELATED"/>
    <property type="match status" value="1"/>
</dbReference>
<dbReference type="SMART" id="SM00859">
    <property type="entry name" value="Semialdhyde_dh"/>
    <property type="match status" value="1"/>
</dbReference>
<comment type="pathway">
    <text evidence="5">Amino-acid biosynthesis; L-arginine biosynthesis; N(2)-acetyl-L-ornithine from L-glutamate: step 3/4.</text>
</comment>
<dbReference type="Pfam" id="PF01118">
    <property type="entry name" value="Semialdhyde_dh"/>
    <property type="match status" value="1"/>
</dbReference>
<comment type="catalytic activity">
    <reaction evidence="5">
        <text>N-acetyl-L-glutamate 5-semialdehyde + phosphate + NADP(+) = N-acetyl-L-glutamyl 5-phosphate + NADPH + H(+)</text>
        <dbReference type="Rhea" id="RHEA:21588"/>
        <dbReference type="ChEBI" id="CHEBI:15378"/>
        <dbReference type="ChEBI" id="CHEBI:29123"/>
        <dbReference type="ChEBI" id="CHEBI:43474"/>
        <dbReference type="ChEBI" id="CHEBI:57783"/>
        <dbReference type="ChEBI" id="CHEBI:57936"/>
        <dbReference type="ChEBI" id="CHEBI:58349"/>
        <dbReference type="EC" id="1.2.1.38"/>
    </reaction>
</comment>
<feature type="active site" evidence="5 6">
    <location>
        <position position="153"/>
    </location>
</feature>
<dbReference type="NCBIfam" id="TIGR01850">
    <property type="entry name" value="argC"/>
    <property type="match status" value="1"/>
</dbReference>
<dbReference type="InterPro" id="IPR000534">
    <property type="entry name" value="Semialdehyde_DH_NAD-bd"/>
</dbReference>
<evidence type="ECO:0000256" key="1">
    <source>
        <dbReference type="ARBA" id="ARBA00022571"/>
    </source>
</evidence>
<evidence type="ECO:0000259" key="7">
    <source>
        <dbReference type="SMART" id="SM00859"/>
    </source>
</evidence>
<dbReference type="CDD" id="cd17895">
    <property type="entry name" value="AGPR_1_N"/>
    <property type="match status" value="1"/>
</dbReference>
<reference evidence="8 9" key="1">
    <citation type="submission" date="2023-08" db="EMBL/GenBank/DDBJ databases">
        <title>Complete genome sequences of 12 bacterial strains from the honey bee gut, resolved with long-read nanopore sequencing.</title>
        <authorList>
            <person name="Kwong W.K."/>
            <person name="Acheampong S."/>
            <person name="Polat M.F."/>
        </authorList>
    </citation>
    <scope>NUCLEOTIDE SEQUENCE [LARGE SCALE GENOMIC DNA]</scope>
    <source>
        <strain evidence="9">wkB9</strain>
    </source>
</reference>
<evidence type="ECO:0000313" key="9">
    <source>
        <dbReference type="Proteomes" id="UP001229773"/>
    </source>
</evidence>
<keyword evidence="5" id="KW-0963">Cytoplasm</keyword>
<name>A0ABD7Z5M8_9NEIS</name>
<evidence type="ECO:0000313" key="8">
    <source>
        <dbReference type="EMBL" id="WLS99552.1"/>
    </source>
</evidence>
<dbReference type="GeneID" id="32537304"/>
<dbReference type="GO" id="GO:0003942">
    <property type="term" value="F:N-acetyl-gamma-glutamyl-phosphate reductase activity"/>
    <property type="evidence" value="ECO:0007669"/>
    <property type="project" value="UniProtKB-UniRule"/>
</dbReference>
<dbReference type="SUPFAM" id="SSF51735">
    <property type="entry name" value="NAD(P)-binding Rossmann-fold domains"/>
    <property type="match status" value="1"/>
</dbReference>
<dbReference type="GO" id="GO:0006526">
    <property type="term" value="P:L-arginine biosynthetic process"/>
    <property type="evidence" value="ECO:0007669"/>
    <property type="project" value="UniProtKB-UniRule"/>
</dbReference>
<protein>
    <recommendedName>
        <fullName evidence="5">N-acetyl-gamma-glutamyl-phosphate reductase</fullName>
        <shortName evidence="5">AGPR</shortName>
        <ecNumber evidence="5">1.2.1.38</ecNumber>
    </recommendedName>
    <alternativeName>
        <fullName evidence="5">N-acetyl-glutamate semialdehyde dehydrogenase</fullName>
        <shortName evidence="5">NAGSA dehydrogenase</shortName>
    </alternativeName>
</protein>
<evidence type="ECO:0000256" key="6">
    <source>
        <dbReference type="PROSITE-ProRule" id="PRU10010"/>
    </source>
</evidence>
<organism evidence="8 9">
    <name type="scientific">Snodgrassella alvi</name>
    <dbReference type="NCBI Taxonomy" id="1196083"/>
    <lineage>
        <taxon>Bacteria</taxon>
        <taxon>Pseudomonadati</taxon>
        <taxon>Pseudomonadota</taxon>
        <taxon>Betaproteobacteria</taxon>
        <taxon>Neisseriales</taxon>
        <taxon>Neisseriaceae</taxon>
        <taxon>Snodgrassella</taxon>
    </lineage>
</organism>
<keyword evidence="4 5" id="KW-0560">Oxidoreductase</keyword>
<evidence type="ECO:0000256" key="2">
    <source>
        <dbReference type="ARBA" id="ARBA00022605"/>
    </source>
</evidence>
<dbReference type="PANTHER" id="PTHR32338:SF10">
    <property type="entry name" value="N-ACETYL-GAMMA-GLUTAMYL-PHOSPHATE REDUCTASE, CHLOROPLASTIC-RELATED"/>
    <property type="match status" value="1"/>
</dbReference>
<dbReference type="InterPro" id="IPR058924">
    <property type="entry name" value="AGPR_dimerisation_dom"/>
</dbReference>
<gene>
    <name evidence="5 8" type="primary">argC</name>
    <name evidence="8" type="ORF">RAM05_08645</name>
</gene>
<dbReference type="InterPro" id="IPR050085">
    <property type="entry name" value="AGPR"/>
</dbReference>
<comment type="similarity">
    <text evidence="5">Belongs to the NAGSA dehydrogenase family. Type 1 subfamily.</text>
</comment>
<evidence type="ECO:0000256" key="5">
    <source>
        <dbReference type="HAMAP-Rule" id="MF_00150"/>
    </source>
</evidence>
<dbReference type="Gene3D" id="3.30.360.10">
    <property type="entry name" value="Dihydrodipicolinate Reductase, domain 2"/>
    <property type="match status" value="1"/>
</dbReference>
<dbReference type="InterPro" id="IPR023013">
    <property type="entry name" value="AGPR_AS"/>
</dbReference>
<dbReference type="Pfam" id="PF22698">
    <property type="entry name" value="Semialdhyde_dhC_1"/>
    <property type="match status" value="1"/>
</dbReference>
<dbReference type="RefSeq" id="WP_025330994.1">
    <property type="nucleotide sequence ID" value="NZ_CP132375.1"/>
</dbReference>
<keyword evidence="3 5" id="KW-0521">NADP</keyword>